<name>A0ABR8V0B0_9CELL</name>
<evidence type="ECO:0000313" key="3">
    <source>
        <dbReference type="EMBL" id="MBD7998238.1"/>
    </source>
</evidence>
<gene>
    <name evidence="3" type="ORF">H9640_06730</name>
</gene>
<keyword evidence="2" id="KW-1133">Transmembrane helix</keyword>
<proteinExistence type="predicted"/>
<sequence length="385" mass="40170">MPMTSRRDPAVLVAGLVTSILWVGTAVLSDWVHANFTYRVHSALVRTFLPHPNGTVPGGSAVTGQTILAALLAGLVVMVVAYLATRRLPPRTGTWGVFLATWFGVVAGGTAGSVADTVADISFPSPMNPAFHLLAASFEGGWWGLVNGWLVGIALVGALALTSRSSAQTLPATRRSRKPLRARAWPTVLVAGLTASLVWVTVGAGSSWLVWHRSARGPIDLVAEAATGAMIFRFAPQGQPVQGMEVALALAVGLLVAGGTWLATRRLPPSAGRWTLVLAVWFATVVAAVVPAATRSFTTYTAFGLHSATMNMVLPTVQASLFWPLVTGWVAGLVAVLVYARTGGATPADVSPEGSPGPGDRPEPDVEDAPQSALHTDAEERSLVP</sequence>
<feature type="transmembrane region" description="Helical" evidence="2">
    <location>
        <begin position="246"/>
        <end position="264"/>
    </location>
</feature>
<feature type="region of interest" description="Disordered" evidence="1">
    <location>
        <begin position="345"/>
        <end position="385"/>
    </location>
</feature>
<dbReference type="EMBL" id="JACSQE010000004">
    <property type="protein sequence ID" value="MBD7998238.1"/>
    <property type="molecule type" value="Genomic_DNA"/>
</dbReference>
<evidence type="ECO:0000256" key="1">
    <source>
        <dbReference type="SAM" id="MobiDB-lite"/>
    </source>
</evidence>
<evidence type="ECO:0000313" key="4">
    <source>
        <dbReference type="Proteomes" id="UP000633601"/>
    </source>
</evidence>
<feature type="transmembrane region" description="Helical" evidence="2">
    <location>
        <begin position="321"/>
        <end position="340"/>
    </location>
</feature>
<reference evidence="3 4" key="1">
    <citation type="submission" date="2020-08" db="EMBL/GenBank/DDBJ databases">
        <title>A Genomic Blueprint of the Chicken Gut Microbiome.</title>
        <authorList>
            <person name="Gilroy R."/>
            <person name="Ravi A."/>
            <person name="Getino M."/>
            <person name="Pursley I."/>
            <person name="Horton D.L."/>
            <person name="Alikhan N.-F."/>
            <person name="Baker D."/>
            <person name="Gharbi K."/>
            <person name="Hall N."/>
            <person name="Watson M."/>
            <person name="Adriaenssens E.M."/>
            <person name="Foster-Nyarko E."/>
            <person name="Jarju S."/>
            <person name="Secka A."/>
            <person name="Antonio M."/>
            <person name="Oren A."/>
            <person name="Chaudhuri R."/>
            <person name="La Ragione R.M."/>
            <person name="Hildebrand F."/>
            <person name="Pallen M.J."/>
        </authorList>
    </citation>
    <scope>NUCLEOTIDE SEQUENCE [LARGE SCALE GENOMIC DNA]</scope>
    <source>
        <strain evidence="3 4">Sa2CUA8</strain>
    </source>
</reference>
<feature type="transmembrane region" description="Helical" evidence="2">
    <location>
        <begin position="141"/>
        <end position="163"/>
    </location>
</feature>
<evidence type="ECO:0000256" key="2">
    <source>
        <dbReference type="SAM" id="Phobius"/>
    </source>
</evidence>
<feature type="transmembrane region" description="Helical" evidence="2">
    <location>
        <begin position="184"/>
        <end position="211"/>
    </location>
</feature>
<dbReference type="Proteomes" id="UP000633601">
    <property type="component" value="Unassembled WGS sequence"/>
</dbReference>
<feature type="transmembrane region" description="Helical" evidence="2">
    <location>
        <begin position="97"/>
        <end position="121"/>
    </location>
</feature>
<protein>
    <recommendedName>
        <fullName evidence="5">DUF998 domain-containing protein</fullName>
    </recommendedName>
</protein>
<comment type="caution">
    <text evidence="3">The sequence shown here is derived from an EMBL/GenBank/DDBJ whole genome shotgun (WGS) entry which is preliminary data.</text>
</comment>
<keyword evidence="2" id="KW-0472">Membrane</keyword>
<feature type="transmembrane region" description="Helical" evidence="2">
    <location>
        <begin position="276"/>
        <end position="294"/>
    </location>
</feature>
<dbReference type="RefSeq" id="WP_191789936.1">
    <property type="nucleotide sequence ID" value="NZ_JACSQE010000004.1"/>
</dbReference>
<accession>A0ABR8V0B0</accession>
<organism evidence="3 4">
    <name type="scientific">Oerskovia gallyi</name>
    <dbReference type="NCBI Taxonomy" id="2762226"/>
    <lineage>
        <taxon>Bacteria</taxon>
        <taxon>Bacillati</taxon>
        <taxon>Actinomycetota</taxon>
        <taxon>Actinomycetes</taxon>
        <taxon>Micrococcales</taxon>
        <taxon>Cellulomonadaceae</taxon>
        <taxon>Oerskovia</taxon>
    </lineage>
</organism>
<feature type="compositionally biased region" description="Basic and acidic residues" evidence="1">
    <location>
        <begin position="376"/>
        <end position="385"/>
    </location>
</feature>
<feature type="transmembrane region" description="Helical" evidence="2">
    <location>
        <begin position="67"/>
        <end position="85"/>
    </location>
</feature>
<keyword evidence="4" id="KW-1185">Reference proteome</keyword>
<keyword evidence="2" id="KW-0812">Transmembrane</keyword>
<evidence type="ECO:0008006" key="5">
    <source>
        <dbReference type="Google" id="ProtNLM"/>
    </source>
</evidence>